<evidence type="ECO:0000313" key="3">
    <source>
        <dbReference type="Proteomes" id="UP000051074"/>
    </source>
</evidence>
<keyword evidence="1" id="KW-0472">Membrane</keyword>
<dbReference type="Proteomes" id="UP000051074">
    <property type="component" value="Unassembled WGS sequence"/>
</dbReference>
<organism evidence="2 3">
    <name type="scientific">Lactobacillus equicursoris DSM 19284 = JCM 14600 = CIP 110162</name>
    <dbReference type="NCBI Taxonomy" id="1293597"/>
    <lineage>
        <taxon>Bacteria</taxon>
        <taxon>Bacillati</taxon>
        <taxon>Bacillota</taxon>
        <taxon>Bacilli</taxon>
        <taxon>Lactobacillales</taxon>
        <taxon>Lactobacillaceae</taxon>
        <taxon>Lactobacillus</taxon>
    </lineage>
</organism>
<gene>
    <name evidence="2" type="ORF">FC20_GL000312</name>
</gene>
<accession>A0A0R1LHJ3</accession>
<keyword evidence="1" id="KW-1133">Transmembrane helix</keyword>
<keyword evidence="3" id="KW-1185">Reference proteome</keyword>
<feature type="transmembrane region" description="Helical" evidence="1">
    <location>
        <begin position="35"/>
        <end position="62"/>
    </location>
</feature>
<keyword evidence="1" id="KW-0812">Transmembrane</keyword>
<dbReference type="EMBL" id="AZDU01000133">
    <property type="protein sequence ID" value="KRK95245.1"/>
    <property type="molecule type" value="Genomic_DNA"/>
</dbReference>
<name>A0A0R1LHJ3_9LACO</name>
<proteinExistence type="predicted"/>
<comment type="caution">
    <text evidence="2">The sequence shown here is derived from an EMBL/GenBank/DDBJ whole genome shotgun (WGS) entry which is preliminary data.</text>
</comment>
<evidence type="ECO:0000256" key="1">
    <source>
        <dbReference type="SAM" id="Phobius"/>
    </source>
</evidence>
<reference evidence="2 3" key="1">
    <citation type="journal article" date="2015" name="Genome Announc.">
        <title>Expanding the biotechnology potential of lactobacilli through comparative genomics of 213 strains and associated genera.</title>
        <authorList>
            <person name="Sun Z."/>
            <person name="Harris H.M."/>
            <person name="McCann A."/>
            <person name="Guo C."/>
            <person name="Argimon S."/>
            <person name="Zhang W."/>
            <person name="Yang X."/>
            <person name="Jeffery I.B."/>
            <person name="Cooney J.C."/>
            <person name="Kagawa T.F."/>
            <person name="Liu W."/>
            <person name="Song Y."/>
            <person name="Salvetti E."/>
            <person name="Wrobel A."/>
            <person name="Rasinkangas P."/>
            <person name="Parkhill J."/>
            <person name="Rea M.C."/>
            <person name="O'Sullivan O."/>
            <person name="Ritari J."/>
            <person name="Douillard F.P."/>
            <person name="Paul Ross R."/>
            <person name="Yang R."/>
            <person name="Briner A.E."/>
            <person name="Felis G.E."/>
            <person name="de Vos W.M."/>
            <person name="Barrangou R."/>
            <person name="Klaenhammer T.R."/>
            <person name="Caufield P.W."/>
            <person name="Cui Y."/>
            <person name="Zhang H."/>
            <person name="O'Toole P.W."/>
        </authorList>
    </citation>
    <scope>NUCLEOTIDE SEQUENCE [LARGE SCALE GENOMIC DNA]</scope>
    <source>
        <strain evidence="2 3">DSM 19284</strain>
    </source>
</reference>
<protein>
    <submittedName>
        <fullName evidence="2">Uncharacterized protein</fullName>
    </submittedName>
</protein>
<evidence type="ECO:0000313" key="2">
    <source>
        <dbReference type="EMBL" id="KRK95245.1"/>
    </source>
</evidence>
<dbReference type="AlphaFoldDB" id="A0A0R1LHJ3"/>
<sequence length="67" mass="6324">MGAAGFGVDGLVGAVDFGTTGFVGISFGTIGSVGIGFGAIGSVGISFGAIGFVGIVSVGLILRTSVR</sequence>